<gene>
    <name evidence="1" type="ORF">KME60_17190</name>
</gene>
<dbReference type="AlphaFoldDB" id="A0A951QN95"/>
<evidence type="ECO:0000313" key="1">
    <source>
        <dbReference type="EMBL" id="MBW4669107.1"/>
    </source>
</evidence>
<dbReference type="EMBL" id="JAHHGZ010000018">
    <property type="protein sequence ID" value="MBW4669107.1"/>
    <property type="molecule type" value="Genomic_DNA"/>
</dbReference>
<dbReference type="InterPro" id="IPR023393">
    <property type="entry name" value="START-like_dom_sf"/>
</dbReference>
<name>A0A951QN95_9CYAN</name>
<evidence type="ECO:0008006" key="3">
    <source>
        <dbReference type="Google" id="ProtNLM"/>
    </source>
</evidence>
<dbReference type="Proteomes" id="UP000729701">
    <property type="component" value="Unassembled WGS sequence"/>
</dbReference>
<protein>
    <recommendedName>
        <fullName evidence="3">Coenzyme Q-binding protein COQ10 START domain-containing protein</fullName>
    </recommendedName>
</protein>
<reference evidence="1" key="2">
    <citation type="journal article" date="2022" name="Microbiol. Resour. Announc.">
        <title>Metagenome Sequencing to Explore Phylogenomics of Terrestrial Cyanobacteria.</title>
        <authorList>
            <person name="Ward R.D."/>
            <person name="Stajich J.E."/>
            <person name="Johansen J.R."/>
            <person name="Huntemann M."/>
            <person name="Clum A."/>
            <person name="Foster B."/>
            <person name="Foster B."/>
            <person name="Roux S."/>
            <person name="Palaniappan K."/>
            <person name="Varghese N."/>
            <person name="Mukherjee S."/>
            <person name="Reddy T.B.K."/>
            <person name="Daum C."/>
            <person name="Copeland A."/>
            <person name="Chen I.A."/>
            <person name="Ivanova N.N."/>
            <person name="Kyrpides N.C."/>
            <person name="Shapiro N."/>
            <person name="Eloe-Fadrosh E.A."/>
            <person name="Pietrasiak N."/>
        </authorList>
    </citation>
    <scope>NUCLEOTIDE SEQUENCE</scope>
    <source>
        <strain evidence="1">GSE-NOS-MK-12-04C</strain>
    </source>
</reference>
<organism evidence="1 2">
    <name type="scientific">Cyanomargarita calcarea GSE-NOS-MK-12-04C</name>
    <dbReference type="NCBI Taxonomy" id="2839659"/>
    <lineage>
        <taxon>Bacteria</taxon>
        <taxon>Bacillati</taxon>
        <taxon>Cyanobacteriota</taxon>
        <taxon>Cyanophyceae</taxon>
        <taxon>Nostocales</taxon>
        <taxon>Cyanomargaritaceae</taxon>
        <taxon>Cyanomargarita</taxon>
    </lineage>
</organism>
<dbReference type="Gene3D" id="3.30.530.20">
    <property type="match status" value="1"/>
</dbReference>
<comment type="caution">
    <text evidence="1">The sequence shown here is derived from an EMBL/GenBank/DDBJ whole genome shotgun (WGS) entry which is preliminary data.</text>
</comment>
<sequence>MIISTNTRIPFPLPLVYATYRDKLIEIVPYLPNVQRIDIKSRREEGGLIHFVNEWHGGGEIPGIARAIISETMLSWTDYATWNDSEFTTEWRIKTHAFTDAVYCAGKNRFLEDGNGTRIESRGELTINPLKITGVPQFIAGTVGQTVEDFLSKRIEPNLLQVAEGVSHYLKQNSISS</sequence>
<reference evidence="1" key="1">
    <citation type="submission" date="2021-05" db="EMBL/GenBank/DDBJ databases">
        <authorList>
            <person name="Pietrasiak N."/>
            <person name="Ward R."/>
            <person name="Stajich J.E."/>
            <person name="Kurbessoian T."/>
        </authorList>
    </citation>
    <scope>NUCLEOTIDE SEQUENCE</scope>
    <source>
        <strain evidence="1">GSE-NOS-MK-12-04C</strain>
    </source>
</reference>
<accession>A0A951QN95</accession>
<evidence type="ECO:0000313" key="2">
    <source>
        <dbReference type="Proteomes" id="UP000729701"/>
    </source>
</evidence>
<proteinExistence type="predicted"/>